<dbReference type="InterPro" id="IPR008969">
    <property type="entry name" value="CarboxyPept-like_regulatory"/>
</dbReference>
<evidence type="ECO:0000256" key="2">
    <source>
        <dbReference type="ARBA" id="ARBA00022448"/>
    </source>
</evidence>
<keyword evidence="4 7" id="KW-0812">Transmembrane</keyword>
<evidence type="ECO:0000256" key="1">
    <source>
        <dbReference type="ARBA" id="ARBA00004571"/>
    </source>
</evidence>
<keyword evidence="3 7" id="KW-1134">Transmembrane beta strand</keyword>
<keyword evidence="5 7" id="KW-0472">Membrane</keyword>
<feature type="chain" id="PRO_5015429964" evidence="8">
    <location>
        <begin position="23"/>
        <end position="1051"/>
    </location>
</feature>
<dbReference type="InterPro" id="IPR037066">
    <property type="entry name" value="Plug_dom_sf"/>
</dbReference>
<organism evidence="10 11">
    <name type="scientific">Apibacter adventoris</name>
    <dbReference type="NCBI Taxonomy" id="1679466"/>
    <lineage>
        <taxon>Bacteria</taxon>
        <taxon>Pseudomonadati</taxon>
        <taxon>Bacteroidota</taxon>
        <taxon>Flavobacteriia</taxon>
        <taxon>Flavobacteriales</taxon>
        <taxon>Weeksellaceae</taxon>
        <taxon>Apibacter</taxon>
    </lineage>
</organism>
<dbReference type="EMBL" id="PSZM01000036">
    <property type="protein sequence ID" value="PQL93205.1"/>
    <property type="molecule type" value="Genomic_DNA"/>
</dbReference>
<dbReference type="InterPro" id="IPR012910">
    <property type="entry name" value="Plug_dom"/>
</dbReference>
<reference evidence="10 11" key="1">
    <citation type="submission" date="2018-02" db="EMBL/GenBank/DDBJ databases">
        <title>Genome sequences of Apibacter spp., gut symbionts of Asian honey bees.</title>
        <authorList>
            <person name="Kwong W.K."/>
            <person name="Steele M.I."/>
            <person name="Moran N.A."/>
        </authorList>
    </citation>
    <scope>NUCLEOTIDE SEQUENCE [LARGE SCALE GENOMIC DNA]</scope>
    <source>
        <strain evidence="11">wkB301</strain>
    </source>
</reference>
<evidence type="ECO:0000256" key="3">
    <source>
        <dbReference type="ARBA" id="ARBA00022452"/>
    </source>
</evidence>
<name>A0A2S8AE15_9FLAO</name>
<dbReference type="InterPro" id="IPR023996">
    <property type="entry name" value="TonB-dep_OMP_SusC/RagA"/>
</dbReference>
<dbReference type="SUPFAM" id="SSF49464">
    <property type="entry name" value="Carboxypeptidase regulatory domain-like"/>
    <property type="match status" value="1"/>
</dbReference>
<dbReference type="PROSITE" id="PS52016">
    <property type="entry name" value="TONB_DEPENDENT_REC_3"/>
    <property type="match status" value="1"/>
</dbReference>
<evidence type="ECO:0000256" key="6">
    <source>
        <dbReference type="ARBA" id="ARBA00023237"/>
    </source>
</evidence>
<protein>
    <submittedName>
        <fullName evidence="10">SusC/RagA family TonB-linked outer membrane protein</fullName>
    </submittedName>
</protein>
<dbReference type="InterPro" id="IPR036942">
    <property type="entry name" value="Beta-barrel_TonB_sf"/>
</dbReference>
<dbReference type="Pfam" id="PF07715">
    <property type="entry name" value="Plug"/>
    <property type="match status" value="1"/>
</dbReference>
<dbReference type="OrthoDB" id="9768177at2"/>
<evidence type="ECO:0000256" key="5">
    <source>
        <dbReference type="ARBA" id="ARBA00023136"/>
    </source>
</evidence>
<dbReference type="Gene3D" id="2.170.130.10">
    <property type="entry name" value="TonB-dependent receptor, plug domain"/>
    <property type="match status" value="1"/>
</dbReference>
<feature type="domain" description="TonB-dependent receptor plug" evidence="9">
    <location>
        <begin position="117"/>
        <end position="241"/>
    </location>
</feature>
<comment type="similarity">
    <text evidence="7">Belongs to the TonB-dependent receptor family.</text>
</comment>
<dbReference type="NCBIfam" id="TIGR04056">
    <property type="entry name" value="OMP_RagA_SusC"/>
    <property type="match status" value="1"/>
</dbReference>
<keyword evidence="8" id="KW-0732">Signal</keyword>
<dbReference type="RefSeq" id="WP_105246778.1">
    <property type="nucleotide sequence ID" value="NZ_PSZM01000036.1"/>
</dbReference>
<gene>
    <name evidence="10" type="ORF">C4S77_05970</name>
</gene>
<dbReference type="InterPro" id="IPR023997">
    <property type="entry name" value="TonB-dep_OMP_SusC/RagA_CS"/>
</dbReference>
<dbReference type="InterPro" id="IPR039426">
    <property type="entry name" value="TonB-dep_rcpt-like"/>
</dbReference>
<dbReference type="SUPFAM" id="SSF56935">
    <property type="entry name" value="Porins"/>
    <property type="match status" value="1"/>
</dbReference>
<sequence length="1051" mass="117208">MRKELKILSVLALSLTGQLAFAQIKGKVQESDGLPSIGSKVEIKGTGTFTRTNDEGEFELSTAKVGDVLVITNLDDQKQEVKASDDLVFKFSAPLGTKKETQIEDVVVLGFGRVRDAKEVVGTASVIKGADIANAPIASFDKALVGRVSGLSVNSTTGQPGGLAQIRLRGVTSVNGNNNPIYIIDGVRISSGNLSNDRNNLTSDPSSNVLATLNANDIESYTVLKDAAATALYGADAGAGVIVITTKKGRQGKAKFNVDLERGFGKKALDGPKSISAETWNKVLTESVKNYLPSGATHQDAIDYINTELAPDGFTLPLWDGQSPISNWTKLIERNYTSQSNVNIGVTGGTDKLTYASSLNYFTQEGVVRSSDFDRVAGRLATDYKATDKLTIRTDINAAYTKQNSVLNGAYFSNPLLSKYFMLPTEPAKNADGSYNLGKDGFLTNGLYNSAYILDNDYTQTKTVRVFANLQGEYKILNNFRYILNFAPEYINIEREIYNNPIHGDGASVKGRLRNERTRYFNWNVQNILNYYFTLGENHNFDARIIQEAYKKDYKFLRLSNTRLGRIGLYASDVFVKNESNRGNGFVATRNAYAANLSYNYSKKYYFDGTVRREALNNFSSDNKWGSFWSVGAAYDISNEQFLSGLSSINLLKIKASYGELGNQLLYDDYNSFSLYGYDLNYNDAAGGYIYQLGYRKFTWEKIRQFDAGFETEFFNRRMNFSASYFHKKTKDLIFPKSISMTTGFSDIRVNAGDMVNKGVEIDLGGTIIKSKDPNGFNWHVSANFTYIKNEVTHLPVGESINGINIVRKGETVNSWYLKEWAGVNASNGSAQWFVNDKAYQAQYDELKQVDKDDIKDVYYDENGNFITTNYAKAQRVVKGSPLPKFMAGFSTDFSYKGFSLSASFSGAFGHKIYDNFRSYTTSDGQFIYNYGGYEMQGDFWTPENPNASNPKPVLLNNSHSNDRSTRYLYDGDFIRLRDLTLGYSFPKNVIEEIGITNLKIYLRGTNIWTYCFDKKVRDLDLEPEQNLNGGGTNFEQPILKTFTLGVNIGF</sequence>
<dbReference type="GO" id="GO:0009279">
    <property type="term" value="C:cell outer membrane"/>
    <property type="evidence" value="ECO:0007669"/>
    <property type="project" value="UniProtKB-SubCell"/>
</dbReference>
<proteinExistence type="inferred from homology"/>
<dbReference type="Proteomes" id="UP000238042">
    <property type="component" value="Unassembled WGS sequence"/>
</dbReference>
<dbReference type="AlphaFoldDB" id="A0A2S8AE15"/>
<keyword evidence="11" id="KW-1185">Reference proteome</keyword>
<keyword evidence="6 7" id="KW-0998">Cell outer membrane</keyword>
<accession>A0A2S8AE15</accession>
<evidence type="ECO:0000256" key="7">
    <source>
        <dbReference type="PROSITE-ProRule" id="PRU01360"/>
    </source>
</evidence>
<dbReference type="Gene3D" id="2.40.170.20">
    <property type="entry name" value="TonB-dependent receptor, beta-barrel domain"/>
    <property type="match status" value="1"/>
</dbReference>
<evidence type="ECO:0000313" key="11">
    <source>
        <dbReference type="Proteomes" id="UP000238042"/>
    </source>
</evidence>
<comment type="subcellular location">
    <subcellularLocation>
        <location evidence="1 7">Cell outer membrane</location>
        <topology evidence="1 7">Multi-pass membrane protein</topology>
    </subcellularLocation>
</comment>
<comment type="caution">
    <text evidence="10">The sequence shown here is derived from an EMBL/GenBank/DDBJ whole genome shotgun (WGS) entry which is preliminary data.</text>
</comment>
<evidence type="ECO:0000259" key="9">
    <source>
        <dbReference type="Pfam" id="PF07715"/>
    </source>
</evidence>
<feature type="signal peptide" evidence="8">
    <location>
        <begin position="1"/>
        <end position="22"/>
    </location>
</feature>
<evidence type="ECO:0000256" key="4">
    <source>
        <dbReference type="ARBA" id="ARBA00022692"/>
    </source>
</evidence>
<keyword evidence="2 7" id="KW-0813">Transport</keyword>
<evidence type="ECO:0000313" key="10">
    <source>
        <dbReference type="EMBL" id="PQL93205.1"/>
    </source>
</evidence>
<dbReference type="NCBIfam" id="TIGR04057">
    <property type="entry name" value="SusC_RagA_signa"/>
    <property type="match status" value="1"/>
</dbReference>
<evidence type="ECO:0000256" key="8">
    <source>
        <dbReference type="SAM" id="SignalP"/>
    </source>
</evidence>